<reference evidence="1" key="1">
    <citation type="submission" date="2020-05" db="EMBL/GenBank/DDBJ databases">
        <authorList>
            <person name="Chiriac C."/>
            <person name="Salcher M."/>
            <person name="Ghai R."/>
            <person name="Kavagutti S V."/>
        </authorList>
    </citation>
    <scope>NUCLEOTIDE SEQUENCE</scope>
</reference>
<proteinExistence type="predicted"/>
<accession>A0A6J7X5D6</accession>
<protein>
    <submittedName>
        <fullName evidence="1">Uncharacterized protein</fullName>
    </submittedName>
</protein>
<dbReference type="EMBL" id="LR798356">
    <property type="protein sequence ID" value="CAB5226067.1"/>
    <property type="molecule type" value="Genomic_DNA"/>
</dbReference>
<gene>
    <name evidence="1" type="ORF">UFOVP755_39</name>
</gene>
<evidence type="ECO:0000313" key="1">
    <source>
        <dbReference type="EMBL" id="CAB5226067.1"/>
    </source>
</evidence>
<name>A0A6J7X5D6_9CAUD</name>
<organism evidence="1">
    <name type="scientific">uncultured Caudovirales phage</name>
    <dbReference type="NCBI Taxonomy" id="2100421"/>
    <lineage>
        <taxon>Viruses</taxon>
        <taxon>Duplodnaviria</taxon>
        <taxon>Heunggongvirae</taxon>
        <taxon>Uroviricota</taxon>
        <taxon>Caudoviricetes</taxon>
        <taxon>Peduoviridae</taxon>
        <taxon>Maltschvirus</taxon>
        <taxon>Maltschvirus maltsch</taxon>
    </lineage>
</organism>
<sequence>MTVQMFGLFTAPQYDCDANRWNTMCDRVSQFTYKIIRKLQDNDVHFRVTAEFDVDDATGSMQHLGCKITAYRPQSKIDIVDNKQTINGETLALNIEIKLNSANHEEINIRLGEYSYSMLHDMATLDDRMALAIEWLQMKFMPSRTMLAEIADDVECHRVATQHNIKFYTEMLADLLAKQEALNKTRIGKNYDDSQDIYYNGVLLMQPAIDDAKAQIEYYNKRLLSYSVKLERYDFPLYHSPKNYYRAVVNLPKGFVQKHKYFIEDAVECLANIGKLSDRELNVVSQKIFNKTASASTKFLHYKHLFQNDPIIKELLDLAIEAKYIDPKDIPVVPSKRRLAEIKKTLLEFKRQNDTTQKTIYEQVNNIDTERDRPVVTQLIRDKNGKIRKRGTMQIVTSFDDGATFEQRVELRELAIDCIVTMNMCRDSIVHPKPGTPEYEDPHNEKYSLKNIVKSNEQKQQTEKPVVVPTFSWGQWGK</sequence>